<dbReference type="Proteomes" id="UP000325313">
    <property type="component" value="Unassembled WGS sequence"/>
</dbReference>
<sequence>MGSFGSLLANLVGSKADKSRANATLNASASAPAPAGGYPSAAAGIIGYPPPKGLATDQLEGLPSGRRGTCTSPV</sequence>
<reference evidence="1 2" key="1">
    <citation type="submission" date="2019-05" db="EMBL/GenBank/DDBJ databases">
        <title>Emergence of the Ug99 lineage of the wheat stem rust pathogen through somatic hybridization.</title>
        <authorList>
            <person name="Li F."/>
            <person name="Upadhyaya N.M."/>
            <person name="Sperschneider J."/>
            <person name="Matny O."/>
            <person name="Nguyen-Phuc H."/>
            <person name="Mago R."/>
            <person name="Raley C."/>
            <person name="Miller M.E."/>
            <person name="Silverstein K.A.T."/>
            <person name="Henningsen E."/>
            <person name="Hirsch C.D."/>
            <person name="Visser B."/>
            <person name="Pretorius Z.A."/>
            <person name="Steffenson B.J."/>
            <person name="Schwessinger B."/>
            <person name="Dodds P.N."/>
            <person name="Figueroa M."/>
        </authorList>
    </citation>
    <scope>NUCLEOTIDE SEQUENCE [LARGE SCALE GENOMIC DNA]</scope>
    <source>
        <strain evidence="1 2">Ug99</strain>
    </source>
</reference>
<protein>
    <submittedName>
        <fullName evidence="1">Uncharacterized protein</fullName>
    </submittedName>
</protein>
<organism evidence="1 2">
    <name type="scientific">Puccinia graminis f. sp. tritici</name>
    <dbReference type="NCBI Taxonomy" id="56615"/>
    <lineage>
        <taxon>Eukaryota</taxon>
        <taxon>Fungi</taxon>
        <taxon>Dikarya</taxon>
        <taxon>Basidiomycota</taxon>
        <taxon>Pucciniomycotina</taxon>
        <taxon>Pucciniomycetes</taxon>
        <taxon>Pucciniales</taxon>
        <taxon>Pucciniaceae</taxon>
        <taxon>Puccinia</taxon>
    </lineage>
</organism>
<evidence type="ECO:0000313" key="1">
    <source>
        <dbReference type="EMBL" id="KAA1126365.1"/>
    </source>
</evidence>
<accession>A0A5B0RMR7</accession>
<dbReference type="EMBL" id="VDEP01000172">
    <property type="protein sequence ID" value="KAA1126365.1"/>
    <property type="molecule type" value="Genomic_DNA"/>
</dbReference>
<dbReference type="AlphaFoldDB" id="A0A5B0RMR7"/>
<gene>
    <name evidence="1" type="ORF">PGTUg99_029254</name>
</gene>
<comment type="caution">
    <text evidence="1">The sequence shown here is derived from an EMBL/GenBank/DDBJ whole genome shotgun (WGS) entry which is preliminary data.</text>
</comment>
<evidence type="ECO:0000313" key="2">
    <source>
        <dbReference type="Proteomes" id="UP000325313"/>
    </source>
</evidence>
<name>A0A5B0RMR7_PUCGR</name>
<proteinExistence type="predicted"/>